<dbReference type="Proteomes" id="UP000218377">
    <property type="component" value="Unassembled WGS sequence"/>
</dbReference>
<feature type="domain" description="Hydantoinase A/oxoprolinase" evidence="1">
    <location>
        <begin position="263"/>
        <end position="550"/>
    </location>
</feature>
<dbReference type="PANTHER" id="PTHR11365">
    <property type="entry name" value="5-OXOPROLINASE RELATED"/>
    <property type="match status" value="1"/>
</dbReference>
<evidence type="ECO:0000313" key="4">
    <source>
        <dbReference type="EMBL" id="PCC18460.1"/>
    </source>
</evidence>
<dbReference type="GO" id="GO:0017168">
    <property type="term" value="F:5-oxoprolinase (ATP-hydrolyzing) activity"/>
    <property type="evidence" value="ECO:0007669"/>
    <property type="project" value="TreeGrafter"/>
</dbReference>
<dbReference type="InterPro" id="IPR045079">
    <property type="entry name" value="Oxoprolinase-like"/>
</dbReference>
<dbReference type="InterPro" id="IPR008040">
    <property type="entry name" value="Hydant_A_N"/>
</dbReference>
<dbReference type="InterPro" id="IPR002821">
    <property type="entry name" value="Hydantoinase_A"/>
</dbReference>
<name>A0A2A3X419_BREAU</name>
<dbReference type="GO" id="GO:0005829">
    <property type="term" value="C:cytosol"/>
    <property type="evidence" value="ECO:0007669"/>
    <property type="project" value="TreeGrafter"/>
</dbReference>
<evidence type="ECO:0000313" key="5">
    <source>
        <dbReference type="Proteomes" id="UP000218377"/>
    </source>
</evidence>
<proteinExistence type="predicted"/>
<dbReference type="AlphaFoldDB" id="A0A2A3X419"/>
<dbReference type="Pfam" id="PF05378">
    <property type="entry name" value="Hydant_A_N"/>
    <property type="match status" value="1"/>
</dbReference>
<dbReference type="EMBL" id="NRGX01000001">
    <property type="protein sequence ID" value="PCC18460.1"/>
    <property type="molecule type" value="Genomic_DNA"/>
</dbReference>
<sequence length="758" mass="81484">MTPPCVQQLPTHHADARAEVTTSTVVDLLEFLQILRTSSSVAPLTQVRLPVDDIDQITIKGDHVANLRVAVDVGGTFTDICIFDESTQSMRVTKVPSTPDNPMDAVLNGVKRANIDLSDVELFSHGTTVATNALITRNFPKAAMVTTKGFRDVIEIRDGTKDDLWDAYSDVSGPYIRRRDRFEVTERIDYAGNIVSPLDEEEARKLGRLLKKRGVDTVAICFINSYANVAHEVRMREILTEELPGASISTSAEILPEIFEHNRFNTTVANAVLGPLVSGYVEKLDKSLTNDGYAGELLLLHSGGGSMTSEMVKRFPVRLAASGIAAGAIAAQHVAEQCGFDNAVGLDMGGTSTDISLVADGELRVTNDWEVEYGHPIVFPSIEVLTIGAGGGSLAHIDIAGSLRNGPQSAGADPGPACYRRGGAEPTNTDANLWMGRLGTDLADGEMTLDRASSKAAIESKVAGPLGLDIDAAADSIIKVANANMADAVRLVSIRRGLDPRDFALIAFGGAGALHGADVAKELNIPTIVVPPSPGVTSALGCLLVDIQHDLSQMFTGSAEDADAEAVEQHFKALELEGRDRLRHEKVAEADGVFERGISMRYQGQWRSLQVKMGTGPHALREAVQLFHEEHEKQYAFRQDETPVEIYQLHLKALGKTPKPSFKPSPVSSKDPGEPLEVREVYFEGKWHSTPVYQRENLPSGAAFIGPAILNQIDATTVIPPGSSAVIDEWFNIRITLSTESGEPALATASNDSTTSAN</sequence>
<feature type="domain" description="Acetophenone carboxylase-like C-terminal" evidence="3">
    <location>
        <begin position="561"/>
        <end position="730"/>
    </location>
</feature>
<accession>A0A2A3X419</accession>
<dbReference type="Pfam" id="PF19278">
    <property type="entry name" value="Hydant_A_C"/>
    <property type="match status" value="1"/>
</dbReference>
<gene>
    <name evidence="4" type="ORF">CIK79_09255</name>
</gene>
<reference evidence="4 5" key="1">
    <citation type="journal article" date="2017" name="Elife">
        <title>Extensive horizontal gene transfer in cheese-associated bacteria.</title>
        <authorList>
            <person name="Bonham K.S."/>
            <person name="Wolfe B.E."/>
            <person name="Dutton R.J."/>
        </authorList>
    </citation>
    <scope>NUCLEOTIDE SEQUENCE [LARGE SCALE GENOMIC DNA]</scope>
    <source>
        <strain evidence="4 5">JB5</strain>
    </source>
</reference>
<dbReference type="PANTHER" id="PTHR11365:SF23">
    <property type="entry name" value="HYPOTHETICAL 5-OXOPROLINASE (EUROFUNG)-RELATED"/>
    <property type="match status" value="1"/>
</dbReference>
<evidence type="ECO:0000259" key="2">
    <source>
        <dbReference type="Pfam" id="PF05378"/>
    </source>
</evidence>
<evidence type="ECO:0000259" key="3">
    <source>
        <dbReference type="Pfam" id="PF19278"/>
    </source>
</evidence>
<dbReference type="Pfam" id="PF01968">
    <property type="entry name" value="Hydantoinase_A"/>
    <property type="match status" value="1"/>
</dbReference>
<dbReference type="InterPro" id="IPR049517">
    <property type="entry name" value="ACX-like_C"/>
</dbReference>
<dbReference type="InterPro" id="IPR043129">
    <property type="entry name" value="ATPase_NBD"/>
</dbReference>
<dbReference type="SUPFAM" id="SSF53067">
    <property type="entry name" value="Actin-like ATPase domain"/>
    <property type="match status" value="1"/>
</dbReference>
<feature type="domain" description="Hydantoinase/oxoprolinase N-terminal" evidence="2">
    <location>
        <begin position="68"/>
        <end position="242"/>
    </location>
</feature>
<comment type="caution">
    <text evidence="4">The sequence shown here is derived from an EMBL/GenBank/DDBJ whole genome shotgun (WGS) entry which is preliminary data.</text>
</comment>
<accession>A0A368M9P5</accession>
<evidence type="ECO:0000259" key="1">
    <source>
        <dbReference type="Pfam" id="PF01968"/>
    </source>
</evidence>
<protein>
    <submittedName>
        <fullName evidence="4">Hydantoinase</fullName>
    </submittedName>
</protein>
<dbReference type="GO" id="GO:0006749">
    <property type="term" value="P:glutathione metabolic process"/>
    <property type="evidence" value="ECO:0007669"/>
    <property type="project" value="TreeGrafter"/>
</dbReference>
<organism evidence="4 5">
    <name type="scientific">Brevibacterium aurantiacum</name>
    <dbReference type="NCBI Taxonomy" id="273384"/>
    <lineage>
        <taxon>Bacteria</taxon>
        <taxon>Bacillati</taxon>
        <taxon>Actinomycetota</taxon>
        <taxon>Actinomycetes</taxon>
        <taxon>Micrococcales</taxon>
        <taxon>Brevibacteriaceae</taxon>
        <taxon>Brevibacterium</taxon>
    </lineage>
</organism>